<feature type="coiled-coil region" evidence="3">
    <location>
        <begin position="344"/>
        <end position="371"/>
    </location>
</feature>
<feature type="binding site" evidence="2">
    <location>
        <begin position="277"/>
        <end position="284"/>
    </location>
    <ligand>
        <name>ATP</name>
        <dbReference type="ChEBI" id="CHEBI:30616"/>
    </ligand>
</feature>
<evidence type="ECO:0000256" key="1">
    <source>
        <dbReference type="PIRSR" id="PIRSR640198-1"/>
    </source>
</evidence>
<comment type="caution">
    <text evidence="5">The sequence shown here is derived from an EMBL/GenBank/DDBJ whole genome shotgun (WGS) entry which is preliminary data.</text>
</comment>
<dbReference type="GO" id="GO:0005524">
    <property type="term" value="F:ATP binding"/>
    <property type="evidence" value="ECO:0007669"/>
    <property type="project" value="UniProtKB-KW"/>
</dbReference>
<sequence>MKPLVPPPPPEKLLASCPHDILLRLFREVGTTHQGRYLHWDKLRHLTPPEELSAEEWWLGIKLARHQQFRTIPLRDLKGEPFRYTLPDCVLKKLHHIDSLASGRLALSGQVATEENRDRFIFNSLVEEAITSSQLEGASTTRQVAADMIRYERRPRDKSERMILNNYLAMQSVREVKNRPLDFAGLMSLHRTLTAETLEDPSAAGRIQQPGDKRVEVVDHRSRHVLHTPPLAETLQKRMGTLIAFANSEGDEAEFMHPVIRAITLHFWLAYEHPFVDGNGRTARALFYRTMLQHGYWLFEFISISRILKRAPARYARAFLETESDDNDLTYFIIHQLGVIEQALDDLETYLARKASQLNRLEQRLRRSDLNHRQIALLSHAIRHPGHAYTVKSHQNSHGVAYATARADLIQLAEAGLMIQRRIGKKTLEFIAPDDLEERIR</sequence>
<accession>A0A369CHP3</accession>
<dbReference type="Proteomes" id="UP000252707">
    <property type="component" value="Unassembled WGS sequence"/>
</dbReference>
<keyword evidence="2" id="KW-0547">Nucleotide-binding</keyword>
<dbReference type="OrthoDB" id="9807853at2"/>
<name>A0A369CHP3_9GAMM</name>
<keyword evidence="3" id="KW-0175">Coiled coil</keyword>
<dbReference type="PANTHER" id="PTHR13504">
    <property type="entry name" value="FIDO DOMAIN-CONTAINING PROTEIN DDB_G0283145"/>
    <property type="match status" value="1"/>
</dbReference>
<evidence type="ECO:0000256" key="3">
    <source>
        <dbReference type="SAM" id="Coils"/>
    </source>
</evidence>
<gene>
    <name evidence="5" type="ORF">DFQ59_10196</name>
</gene>
<dbReference type="PANTHER" id="PTHR13504:SF38">
    <property type="entry name" value="FIDO DOMAIN-CONTAINING PROTEIN"/>
    <property type="match status" value="1"/>
</dbReference>
<evidence type="ECO:0000313" key="6">
    <source>
        <dbReference type="Proteomes" id="UP000252707"/>
    </source>
</evidence>
<reference evidence="5 6" key="1">
    <citation type="submission" date="2018-07" db="EMBL/GenBank/DDBJ databases">
        <title>Genomic Encyclopedia of Type Strains, Phase IV (KMG-IV): sequencing the most valuable type-strain genomes for metagenomic binning, comparative biology and taxonomic classification.</title>
        <authorList>
            <person name="Goeker M."/>
        </authorList>
    </citation>
    <scope>NUCLEOTIDE SEQUENCE [LARGE SCALE GENOMIC DNA]</scope>
    <source>
        <strain evidence="5 6">DSM 26407</strain>
    </source>
</reference>
<dbReference type="SUPFAM" id="SSF140931">
    <property type="entry name" value="Fic-like"/>
    <property type="match status" value="1"/>
</dbReference>
<dbReference type="Pfam" id="PF02661">
    <property type="entry name" value="Fic"/>
    <property type="match status" value="1"/>
</dbReference>
<dbReference type="EMBL" id="QPJY01000001">
    <property type="protein sequence ID" value="RCX32798.1"/>
    <property type="molecule type" value="Genomic_DNA"/>
</dbReference>
<proteinExistence type="predicted"/>
<feature type="domain" description="Fido" evidence="4">
    <location>
        <begin position="181"/>
        <end position="335"/>
    </location>
</feature>
<keyword evidence="2" id="KW-0067">ATP-binding</keyword>
<dbReference type="InterPro" id="IPR003812">
    <property type="entry name" value="Fido"/>
</dbReference>
<dbReference type="PROSITE" id="PS51459">
    <property type="entry name" value="FIDO"/>
    <property type="match status" value="1"/>
</dbReference>
<keyword evidence="6" id="KW-1185">Reference proteome</keyword>
<dbReference type="InterPro" id="IPR040198">
    <property type="entry name" value="Fido_containing"/>
</dbReference>
<organism evidence="5 6">
    <name type="scientific">Thioalbus denitrificans</name>
    <dbReference type="NCBI Taxonomy" id="547122"/>
    <lineage>
        <taxon>Bacteria</taxon>
        <taxon>Pseudomonadati</taxon>
        <taxon>Pseudomonadota</taxon>
        <taxon>Gammaproteobacteria</taxon>
        <taxon>Chromatiales</taxon>
        <taxon>Ectothiorhodospiraceae</taxon>
        <taxon>Thioalbus</taxon>
    </lineage>
</organism>
<evidence type="ECO:0000259" key="4">
    <source>
        <dbReference type="PROSITE" id="PS51459"/>
    </source>
</evidence>
<dbReference type="InterPro" id="IPR036597">
    <property type="entry name" value="Fido-like_dom_sf"/>
</dbReference>
<dbReference type="AlphaFoldDB" id="A0A369CHP3"/>
<protein>
    <submittedName>
        <fullName evidence="5">Fic family protein</fullName>
    </submittedName>
</protein>
<evidence type="ECO:0000313" key="5">
    <source>
        <dbReference type="EMBL" id="RCX32798.1"/>
    </source>
</evidence>
<dbReference type="RefSeq" id="WP_114277703.1">
    <property type="nucleotide sequence ID" value="NZ_QPJY01000001.1"/>
</dbReference>
<dbReference type="Gene3D" id="1.10.3290.10">
    <property type="entry name" value="Fido-like domain"/>
    <property type="match status" value="1"/>
</dbReference>
<feature type="active site" evidence="1">
    <location>
        <position position="273"/>
    </location>
</feature>
<evidence type="ECO:0000256" key="2">
    <source>
        <dbReference type="PIRSR" id="PIRSR640198-2"/>
    </source>
</evidence>